<dbReference type="AlphaFoldDB" id="A0A5D3KN95"/>
<keyword evidence="4 7" id="KW-0812">Transmembrane</keyword>
<keyword evidence="6 7" id="KW-0472">Membrane</keyword>
<dbReference type="GO" id="GO:0022857">
    <property type="term" value="F:transmembrane transporter activity"/>
    <property type="evidence" value="ECO:0007669"/>
    <property type="project" value="UniProtKB-UniRule"/>
</dbReference>
<keyword evidence="7" id="KW-0813">Transport</keyword>
<gene>
    <name evidence="9" type="ORF">FXB40_08065</name>
</gene>
<dbReference type="EMBL" id="VSSS01000014">
    <property type="protein sequence ID" value="TYL97848.1"/>
    <property type="molecule type" value="Genomic_DNA"/>
</dbReference>
<comment type="caution">
    <text evidence="7">Lacks conserved residue(s) required for the propagation of feature annotation.</text>
</comment>
<feature type="transmembrane region" description="Helical" evidence="7">
    <location>
        <begin position="309"/>
        <end position="339"/>
    </location>
</feature>
<feature type="transmembrane region" description="Helical" evidence="7">
    <location>
        <begin position="263"/>
        <end position="289"/>
    </location>
</feature>
<keyword evidence="2" id="KW-1003">Cell membrane</keyword>
<dbReference type="Proteomes" id="UP000324758">
    <property type="component" value="Unassembled WGS sequence"/>
</dbReference>
<keyword evidence="5 7" id="KW-1133">Transmembrane helix</keyword>
<comment type="similarity">
    <text evidence="7">Belongs to the TRAP transporter large permease family.</text>
</comment>
<feature type="transmembrane region" description="Helical" evidence="7">
    <location>
        <begin position="234"/>
        <end position="251"/>
    </location>
</feature>
<evidence type="ECO:0000256" key="4">
    <source>
        <dbReference type="ARBA" id="ARBA00022692"/>
    </source>
</evidence>
<dbReference type="NCBIfam" id="TIGR00786">
    <property type="entry name" value="dctM"/>
    <property type="match status" value="1"/>
</dbReference>
<feature type="transmembrane region" description="Helical" evidence="7">
    <location>
        <begin position="392"/>
        <end position="416"/>
    </location>
</feature>
<dbReference type="PANTHER" id="PTHR33362:SF2">
    <property type="entry name" value="TRAP TRANSPORTER LARGE PERMEASE PROTEIN"/>
    <property type="match status" value="1"/>
</dbReference>
<protein>
    <recommendedName>
        <fullName evidence="7">TRAP transporter large permease protein</fullName>
    </recommendedName>
</protein>
<dbReference type="InterPro" id="IPR004681">
    <property type="entry name" value="TRAP_DctM"/>
</dbReference>
<comment type="subunit">
    <text evidence="7">The complex comprises the extracytoplasmic solute receptor protein and the two transmembrane proteins.</text>
</comment>
<dbReference type="PIRSF" id="PIRSF006066">
    <property type="entry name" value="HI0050"/>
    <property type="match status" value="1"/>
</dbReference>
<comment type="function">
    <text evidence="7">Part of the tripartite ATP-independent periplasmic (TRAP) transport system.</text>
</comment>
<proteinExistence type="inferred from homology"/>
<feature type="domain" description="TRAP C4-dicarboxylate transport system permease DctM subunit" evidence="8">
    <location>
        <begin position="5"/>
        <end position="412"/>
    </location>
</feature>
<reference evidence="9 10" key="1">
    <citation type="submission" date="2019-08" db="EMBL/GenBank/DDBJ databases">
        <title>Bradyrhizobium hipponensis sp. nov., a rhizobium isolated from a Lupinus angustifolius root nodule in Tunisia.</title>
        <authorList>
            <person name="Off K."/>
            <person name="Rejili M."/>
            <person name="Mars M."/>
            <person name="Brachmann A."/>
            <person name="Marin M."/>
        </authorList>
    </citation>
    <scope>NUCLEOTIDE SEQUENCE [LARGE SCALE GENOMIC DNA]</scope>
    <source>
        <strain evidence="9 10">CTAW71</strain>
    </source>
</reference>
<evidence type="ECO:0000256" key="3">
    <source>
        <dbReference type="ARBA" id="ARBA00022519"/>
    </source>
</evidence>
<evidence type="ECO:0000313" key="10">
    <source>
        <dbReference type="Proteomes" id="UP000324758"/>
    </source>
</evidence>
<dbReference type="Pfam" id="PF06808">
    <property type="entry name" value="DctM"/>
    <property type="match status" value="1"/>
</dbReference>
<sequence>MIPLFVALALLAFGVPVALCLGLAGTLALWLGGVNLLVVPQQFFSNLASYNLLAIPFFMLTGAVMEHAGMSRRLIDFAQALVGWMRGAMGHVTIVASMFFADISGSATADTAAIGSIMIPGMQSKGYSAAFATALQSAAGSLGLLFPPAMCMIVYAYTANVSVAHMFMASLVPGLLVVASFMMVNHAVAVRRGYLAVESFSAVRLARTFVRAIWSLGATLVVLGGILFGVFTPVEAGVIAAIYVILVGTLVHRELRLSHLPRVLAATSVNTARVAFLLGVAFIVGRYLTEMEVPHKVAALFSAWTNSRLIFLLLVNLFFIVMHTALETISSIVVIVPVFMPLALQLGVDPVAFGVVLLINSAIGINLPPVGFCLYTACSISGVRLEQATRAILPFIGVLLIDLALVSIFPEIALMLPNRMH</sequence>
<dbReference type="InterPro" id="IPR010656">
    <property type="entry name" value="DctM"/>
</dbReference>
<feature type="transmembrane region" description="Helical" evidence="7">
    <location>
        <begin position="163"/>
        <end position="188"/>
    </location>
</feature>
<dbReference type="GO" id="GO:0005886">
    <property type="term" value="C:plasma membrane"/>
    <property type="evidence" value="ECO:0007669"/>
    <property type="project" value="UniProtKB-SubCell"/>
</dbReference>
<organism evidence="9 10">
    <name type="scientific">Bradyrhizobium rifense</name>
    <dbReference type="NCBI Taxonomy" id="515499"/>
    <lineage>
        <taxon>Bacteria</taxon>
        <taxon>Pseudomonadati</taxon>
        <taxon>Pseudomonadota</taxon>
        <taxon>Alphaproteobacteria</taxon>
        <taxon>Hyphomicrobiales</taxon>
        <taxon>Nitrobacteraceae</taxon>
        <taxon>Bradyrhizobium</taxon>
    </lineage>
</organism>
<feature type="transmembrane region" description="Helical" evidence="7">
    <location>
        <begin position="127"/>
        <end position="157"/>
    </location>
</feature>
<comment type="caution">
    <text evidence="9">The sequence shown here is derived from an EMBL/GenBank/DDBJ whole genome shotgun (WGS) entry which is preliminary data.</text>
</comment>
<feature type="transmembrane region" description="Helical" evidence="7">
    <location>
        <begin position="209"/>
        <end position="228"/>
    </location>
</feature>
<evidence type="ECO:0000256" key="5">
    <source>
        <dbReference type="ARBA" id="ARBA00022989"/>
    </source>
</evidence>
<evidence type="ECO:0000256" key="6">
    <source>
        <dbReference type="ARBA" id="ARBA00023136"/>
    </source>
</evidence>
<evidence type="ECO:0000256" key="7">
    <source>
        <dbReference type="RuleBase" id="RU369079"/>
    </source>
</evidence>
<feature type="transmembrane region" description="Helical" evidence="7">
    <location>
        <begin position="44"/>
        <end position="65"/>
    </location>
</feature>
<keyword evidence="3 7" id="KW-0997">Cell inner membrane</keyword>
<accession>A0A5D3KN95</accession>
<evidence type="ECO:0000256" key="2">
    <source>
        <dbReference type="ARBA" id="ARBA00022475"/>
    </source>
</evidence>
<name>A0A5D3KN95_9BRAD</name>
<dbReference type="RefSeq" id="WP_148771670.1">
    <property type="nucleotide sequence ID" value="NZ_VSSS01000014.1"/>
</dbReference>
<evidence type="ECO:0000256" key="1">
    <source>
        <dbReference type="ARBA" id="ARBA00004429"/>
    </source>
</evidence>
<comment type="subcellular location">
    <subcellularLocation>
        <location evidence="1 7">Cell inner membrane</location>
        <topology evidence="1 7">Multi-pass membrane protein</topology>
    </subcellularLocation>
</comment>
<evidence type="ECO:0000313" key="9">
    <source>
        <dbReference type="EMBL" id="TYL97848.1"/>
    </source>
</evidence>
<evidence type="ECO:0000259" key="8">
    <source>
        <dbReference type="Pfam" id="PF06808"/>
    </source>
</evidence>
<dbReference type="OrthoDB" id="9790209at2"/>
<keyword evidence="10" id="KW-1185">Reference proteome</keyword>
<dbReference type="PANTHER" id="PTHR33362">
    <property type="entry name" value="SIALIC ACID TRAP TRANSPORTER PERMEASE PROTEIN SIAT-RELATED"/>
    <property type="match status" value="1"/>
</dbReference>